<evidence type="ECO:0000313" key="9">
    <source>
        <dbReference type="EMBL" id="RII42997.1"/>
    </source>
</evidence>
<dbReference type="InterPro" id="IPR001915">
    <property type="entry name" value="Peptidase_M48"/>
</dbReference>
<keyword evidence="1 6" id="KW-0645">Protease</keyword>
<dbReference type="GO" id="GO:0046872">
    <property type="term" value="F:metal ion binding"/>
    <property type="evidence" value="ECO:0007669"/>
    <property type="project" value="UniProtKB-KW"/>
</dbReference>
<feature type="transmembrane region" description="Helical" evidence="7">
    <location>
        <begin position="39"/>
        <end position="60"/>
    </location>
</feature>
<dbReference type="PANTHER" id="PTHR34978">
    <property type="entry name" value="POSSIBLE SENSOR-TRANSDUCER PROTEIN BLAR"/>
    <property type="match status" value="1"/>
</dbReference>
<dbReference type="GO" id="GO:0006508">
    <property type="term" value="P:proteolysis"/>
    <property type="evidence" value="ECO:0007669"/>
    <property type="project" value="UniProtKB-KW"/>
</dbReference>
<dbReference type="CDD" id="cd07326">
    <property type="entry name" value="M56_BlaR1_MecR1_like"/>
    <property type="match status" value="1"/>
</dbReference>
<dbReference type="RefSeq" id="WP_119423902.1">
    <property type="nucleotide sequence ID" value="NZ_QQXK01000006.1"/>
</dbReference>
<comment type="cofactor">
    <cofactor evidence="6">
        <name>Zn(2+)</name>
        <dbReference type="ChEBI" id="CHEBI:29105"/>
    </cofactor>
    <text evidence="6">Binds 1 zinc ion per subunit.</text>
</comment>
<comment type="caution">
    <text evidence="9">The sequence shown here is derived from an EMBL/GenBank/DDBJ whole genome shotgun (WGS) entry which is preliminary data.</text>
</comment>
<sequence length="342" mass="35590">MLLASYLLAALAVLLAWPVPVLLARASWPSRAPAPAMLLWQGIGLAGGLSMIGAFLCWGLAPLDKGLIPAAGVLIHAILGRSELPGLDVVHLFALSLAALLGGHLLLTLGRSAWRLARDRQRHREMLAFLSKPEAGPGTAVIDHDTPLAYCLPGAGNLTVLSSGLLRSLDERELRAVLAHEAAHLDQRHDLLLLAFTSWHAALPWLPTTRLALQAVAELVEELADDAALRVSSREDLLGALAVVALAGQAEAPGALPGGTGHAASQASVPAPDAPSEALAAAADRWTVPGSPHEALSSRRLGRLLAPDAPLGPWPRRAAGTSAVALVVLPTLFLAAAGWDVF</sequence>
<accession>A0A399JEK5</accession>
<evidence type="ECO:0000313" key="10">
    <source>
        <dbReference type="Proteomes" id="UP000265419"/>
    </source>
</evidence>
<keyword evidence="2" id="KW-0479">Metal-binding</keyword>
<keyword evidence="5 6" id="KW-0482">Metalloprotease</keyword>
<evidence type="ECO:0000256" key="5">
    <source>
        <dbReference type="ARBA" id="ARBA00023049"/>
    </source>
</evidence>
<keyword evidence="3 6" id="KW-0378">Hydrolase</keyword>
<keyword evidence="10" id="KW-1185">Reference proteome</keyword>
<keyword evidence="7" id="KW-0812">Transmembrane</keyword>
<keyword evidence="7" id="KW-0472">Membrane</keyword>
<keyword evidence="4 6" id="KW-0862">Zinc</keyword>
<dbReference type="Proteomes" id="UP000265419">
    <property type="component" value="Unassembled WGS sequence"/>
</dbReference>
<evidence type="ECO:0000259" key="8">
    <source>
        <dbReference type="Pfam" id="PF01435"/>
    </source>
</evidence>
<feature type="transmembrane region" description="Helical" evidence="7">
    <location>
        <begin position="90"/>
        <end position="114"/>
    </location>
</feature>
<evidence type="ECO:0000256" key="1">
    <source>
        <dbReference type="ARBA" id="ARBA00022670"/>
    </source>
</evidence>
<evidence type="ECO:0000256" key="7">
    <source>
        <dbReference type="SAM" id="Phobius"/>
    </source>
</evidence>
<name>A0A399JEK5_9MICC</name>
<organism evidence="9 10">
    <name type="scientific">Galactobacter valiniphilus</name>
    <dbReference type="NCBI Taxonomy" id="2676122"/>
    <lineage>
        <taxon>Bacteria</taxon>
        <taxon>Bacillati</taxon>
        <taxon>Actinomycetota</taxon>
        <taxon>Actinomycetes</taxon>
        <taxon>Micrococcales</taxon>
        <taxon>Micrococcaceae</taxon>
        <taxon>Galactobacter</taxon>
    </lineage>
</organism>
<dbReference type="Gene3D" id="3.30.2010.10">
    <property type="entry name" value="Metalloproteases ('zincins'), catalytic domain"/>
    <property type="match status" value="1"/>
</dbReference>
<evidence type="ECO:0000256" key="3">
    <source>
        <dbReference type="ARBA" id="ARBA00022801"/>
    </source>
</evidence>
<dbReference type="InterPro" id="IPR052173">
    <property type="entry name" value="Beta-lactam_resp_regulator"/>
</dbReference>
<reference evidence="9 10" key="1">
    <citation type="submission" date="2018-07" db="EMBL/GenBank/DDBJ databases">
        <title>Arthrobacter sp. nov., isolated from raw cow's milk with high bacterial count.</title>
        <authorList>
            <person name="Hahne J."/>
            <person name="Isele D."/>
            <person name="Lipski A."/>
        </authorList>
    </citation>
    <scope>NUCLEOTIDE SEQUENCE [LARGE SCALE GENOMIC DNA]</scope>
    <source>
        <strain evidence="9 10">JZ R-35</strain>
    </source>
</reference>
<dbReference type="AlphaFoldDB" id="A0A399JEK5"/>
<comment type="similarity">
    <text evidence="6">Belongs to the peptidase M48 family.</text>
</comment>
<proteinExistence type="inferred from homology"/>
<dbReference type="EMBL" id="QQXK01000006">
    <property type="protein sequence ID" value="RII42997.1"/>
    <property type="molecule type" value="Genomic_DNA"/>
</dbReference>
<dbReference type="PANTHER" id="PTHR34978:SF3">
    <property type="entry name" value="SLR0241 PROTEIN"/>
    <property type="match status" value="1"/>
</dbReference>
<feature type="domain" description="Peptidase M48" evidence="8">
    <location>
        <begin position="124"/>
        <end position="200"/>
    </location>
</feature>
<keyword evidence="7" id="KW-1133">Transmembrane helix</keyword>
<evidence type="ECO:0000256" key="2">
    <source>
        <dbReference type="ARBA" id="ARBA00022723"/>
    </source>
</evidence>
<protein>
    <submittedName>
        <fullName evidence="9">M56 family peptidase</fullName>
    </submittedName>
</protein>
<gene>
    <name evidence="9" type="ORF">DWB68_04240</name>
</gene>
<dbReference type="Pfam" id="PF01435">
    <property type="entry name" value="Peptidase_M48"/>
    <property type="match status" value="1"/>
</dbReference>
<evidence type="ECO:0000256" key="6">
    <source>
        <dbReference type="RuleBase" id="RU003983"/>
    </source>
</evidence>
<evidence type="ECO:0000256" key="4">
    <source>
        <dbReference type="ARBA" id="ARBA00022833"/>
    </source>
</evidence>
<feature type="transmembrane region" description="Helical" evidence="7">
    <location>
        <begin position="318"/>
        <end position="339"/>
    </location>
</feature>
<dbReference type="GO" id="GO:0004222">
    <property type="term" value="F:metalloendopeptidase activity"/>
    <property type="evidence" value="ECO:0007669"/>
    <property type="project" value="InterPro"/>
</dbReference>